<dbReference type="InterPro" id="IPR007372">
    <property type="entry name" value="Lipid/polyisoprenoid-bd_YceI"/>
</dbReference>
<evidence type="ECO:0000313" key="4">
    <source>
        <dbReference type="Proteomes" id="UP001499878"/>
    </source>
</evidence>
<dbReference type="RefSeq" id="WP_345636224.1">
    <property type="nucleotide sequence ID" value="NZ_BAABJR010000019.1"/>
</dbReference>
<sequence>MSTQIEVPGYITGTWAIDPSHSDVSFTVRHLGVSKVRGRFDRVEGEIVTAEDPRESSVSVTIEAASVNTNNEMRDEAVRSGDFLDAEKYPTLTFRSTGLRAADGDIELIGELTVRDLTQEVVLRLEPNGFADGWGGAKVAGFSATTEISRKEFGVTGGAMGGTLGDKITITLEIEAVRKD</sequence>
<evidence type="ECO:0000256" key="1">
    <source>
        <dbReference type="ARBA" id="ARBA00008812"/>
    </source>
</evidence>
<evidence type="ECO:0000313" key="3">
    <source>
        <dbReference type="EMBL" id="GAA5214969.1"/>
    </source>
</evidence>
<dbReference type="PANTHER" id="PTHR34406:SF1">
    <property type="entry name" value="PROTEIN YCEI"/>
    <property type="match status" value="1"/>
</dbReference>
<name>A0ABP9TAQ0_9ACTN</name>
<dbReference type="SMART" id="SM00867">
    <property type="entry name" value="YceI"/>
    <property type="match status" value="1"/>
</dbReference>
<dbReference type="InterPro" id="IPR036761">
    <property type="entry name" value="TTHA0802/YceI-like_sf"/>
</dbReference>
<dbReference type="Proteomes" id="UP001499878">
    <property type="component" value="Unassembled WGS sequence"/>
</dbReference>
<comment type="similarity">
    <text evidence="1">Belongs to the UPF0312 family.</text>
</comment>
<dbReference type="Pfam" id="PF04264">
    <property type="entry name" value="YceI"/>
    <property type="match status" value="1"/>
</dbReference>
<dbReference type="PANTHER" id="PTHR34406">
    <property type="entry name" value="PROTEIN YCEI"/>
    <property type="match status" value="1"/>
</dbReference>
<protein>
    <submittedName>
        <fullName evidence="3">YceI family protein</fullName>
    </submittedName>
</protein>
<dbReference type="EMBL" id="BAABJR010000019">
    <property type="protein sequence ID" value="GAA5214969.1"/>
    <property type="molecule type" value="Genomic_DNA"/>
</dbReference>
<feature type="domain" description="Lipid/polyisoprenoid-binding YceI-like" evidence="2">
    <location>
        <begin position="14"/>
        <end position="177"/>
    </location>
</feature>
<comment type="caution">
    <text evidence="3">The sequence shown here is derived from an EMBL/GenBank/DDBJ whole genome shotgun (WGS) entry which is preliminary data.</text>
</comment>
<proteinExistence type="inferred from homology"/>
<dbReference type="SUPFAM" id="SSF101874">
    <property type="entry name" value="YceI-like"/>
    <property type="match status" value="1"/>
</dbReference>
<reference evidence="4" key="1">
    <citation type="journal article" date="2019" name="Int. J. Syst. Evol. Microbiol.">
        <title>The Global Catalogue of Microorganisms (GCM) 10K type strain sequencing project: providing services to taxonomists for standard genome sequencing and annotation.</title>
        <authorList>
            <consortium name="The Broad Institute Genomics Platform"/>
            <consortium name="The Broad Institute Genome Sequencing Center for Infectious Disease"/>
            <person name="Wu L."/>
            <person name="Ma J."/>
        </authorList>
    </citation>
    <scope>NUCLEOTIDE SEQUENCE [LARGE SCALE GENOMIC DNA]</scope>
    <source>
        <strain evidence="4">JCM 18306</strain>
    </source>
</reference>
<evidence type="ECO:0000259" key="2">
    <source>
        <dbReference type="SMART" id="SM00867"/>
    </source>
</evidence>
<dbReference type="Gene3D" id="2.40.128.110">
    <property type="entry name" value="Lipid/polyisoprenoid-binding, YceI-like"/>
    <property type="match status" value="1"/>
</dbReference>
<organism evidence="3 4">
    <name type="scientific">Streptomyces thinghirensis</name>
    <dbReference type="NCBI Taxonomy" id="551547"/>
    <lineage>
        <taxon>Bacteria</taxon>
        <taxon>Bacillati</taxon>
        <taxon>Actinomycetota</taxon>
        <taxon>Actinomycetes</taxon>
        <taxon>Kitasatosporales</taxon>
        <taxon>Streptomycetaceae</taxon>
        <taxon>Streptomyces</taxon>
    </lineage>
</organism>
<gene>
    <name evidence="3" type="ORF">GCM10023323_62170</name>
</gene>
<keyword evidence="4" id="KW-1185">Reference proteome</keyword>
<accession>A0ABP9TAQ0</accession>